<evidence type="ECO:0000313" key="3">
    <source>
        <dbReference type="Proteomes" id="UP000193648"/>
    </source>
</evidence>
<feature type="transmembrane region" description="Helical" evidence="1">
    <location>
        <begin position="12"/>
        <end position="29"/>
    </location>
</feature>
<dbReference type="InParanoid" id="A0A1Y2GY99"/>
<protein>
    <submittedName>
        <fullName evidence="2">Uncharacterized protein</fullName>
    </submittedName>
</protein>
<evidence type="ECO:0000256" key="1">
    <source>
        <dbReference type="SAM" id="Phobius"/>
    </source>
</evidence>
<keyword evidence="3" id="KW-1185">Reference proteome</keyword>
<gene>
    <name evidence="2" type="ORF">BCR41DRAFT_346596</name>
</gene>
<keyword evidence="1" id="KW-0472">Membrane</keyword>
<sequence length="73" mass="8247">MATPNVFDEISPLLVSTLLIYIFVGVDSVPSHLQVLKPFQVRVLDFLFFIFGDLVGQARMNTVSCCRSYLRHA</sequence>
<evidence type="ECO:0000313" key="2">
    <source>
        <dbReference type="EMBL" id="ORZ27280.1"/>
    </source>
</evidence>
<reference evidence="2 3" key="1">
    <citation type="submission" date="2016-07" db="EMBL/GenBank/DDBJ databases">
        <title>Pervasive Adenine N6-methylation of Active Genes in Fungi.</title>
        <authorList>
            <consortium name="DOE Joint Genome Institute"/>
            <person name="Mondo S.J."/>
            <person name="Dannebaum R.O."/>
            <person name="Kuo R.C."/>
            <person name="Labutti K."/>
            <person name="Haridas S."/>
            <person name="Kuo A."/>
            <person name="Salamov A."/>
            <person name="Ahrendt S.R."/>
            <person name="Lipzen A."/>
            <person name="Sullivan W."/>
            <person name="Andreopoulos W.B."/>
            <person name="Clum A."/>
            <person name="Lindquist E."/>
            <person name="Daum C."/>
            <person name="Ramamoorthy G.K."/>
            <person name="Gryganskyi A."/>
            <person name="Culley D."/>
            <person name="Magnuson J.K."/>
            <person name="James T.Y."/>
            <person name="O'Malley M.A."/>
            <person name="Stajich J.E."/>
            <person name="Spatafora J.W."/>
            <person name="Visel A."/>
            <person name="Grigoriev I.V."/>
        </authorList>
    </citation>
    <scope>NUCLEOTIDE SEQUENCE [LARGE SCALE GENOMIC DNA]</scope>
    <source>
        <strain evidence="2 3">NRRL 3116</strain>
    </source>
</reference>
<dbReference type="AlphaFoldDB" id="A0A1Y2GY99"/>
<dbReference type="EMBL" id="MCFF01000004">
    <property type="protein sequence ID" value="ORZ27280.1"/>
    <property type="molecule type" value="Genomic_DNA"/>
</dbReference>
<comment type="caution">
    <text evidence="2">The sequence shown here is derived from an EMBL/GenBank/DDBJ whole genome shotgun (WGS) entry which is preliminary data.</text>
</comment>
<dbReference type="GeneID" id="33564771"/>
<keyword evidence="1" id="KW-0812">Transmembrane</keyword>
<dbReference type="Proteomes" id="UP000193648">
    <property type="component" value="Unassembled WGS sequence"/>
</dbReference>
<proteinExistence type="predicted"/>
<organism evidence="2 3">
    <name type="scientific">Lobosporangium transversale</name>
    <dbReference type="NCBI Taxonomy" id="64571"/>
    <lineage>
        <taxon>Eukaryota</taxon>
        <taxon>Fungi</taxon>
        <taxon>Fungi incertae sedis</taxon>
        <taxon>Mucoromycota</taxon>
        <taxon>Mortierellomycotina</taxon>
        <taxon>Mortierellomycetes</taxon>
        <taxon>Mortierellales</taxon>
        <taxon>Mortierellaceae</taxon>
        <taxon>Lobosporangium</taxon>
    </lineage>
</organism>
<name>A0A1Y2GY99_9FUNG</name>
<dbReference type="RefSeq" id="XP_021885007.1">
    <property type="nucleotide sequence ID" value="XM_022022927.1"/>
</dbReference>
<accession>A0A1Y2GY99</accession>
<keyword evidence="1" id="KW-1133">Transmembrane helix</keyword>